<keyword evidence="2" id="KW-1185">Reference proteome</keyword>
<protein>
    <submittedName>
        <fullName evidence="1">Uncharacterized protein</fullName>
    </submittedName>
</protein>
<accession>A0ABD3A0U8</accession>
<comment type="caution">
    <text evidence="1">The sequence shown here is derived from an EMBL/GenBank/DDBJ whole genome shotgun (WGS) entry which is preliminary data.</text>
</comment>
<dbReference type="EMBL" id="JBJUIK010000006">
    <property type="protein sequence ID" value="KAL3524576.1"/>
    <property type="molecule type" value="Genomic_DNA"/>
</dbReference>
<evidence type="ECO:0000313" key="2">
    <source>
        <dbReference type="Proteomes" id="UP001630127"/>
    </source>
</evidence>
<dbReference type="Proteomes" id="UP001630127">
    <property type="component" value="Unassembled WGS sequence"/>
</dbReference>
<organism evidence="1 2">
    <name type="scientific">Cinchona calisaya</name>
    <dbReference type="NCBI Taxonomy" id="153742"/>
    <lineage>
        <taxon>Eukaryota</taxon>
        <taxon>Viridiplantae</taxon>
        <taxon>Streptophyta</taxon>
        <taxon>Embryophyta</taxon>
        <taxon>Tracheophyta</taxon>
        <taxon>Spermatophyta</taxon>
        <taxon>Magnoliopsida</taxon>
        <taxon>eudicotyledons</taxon>
        <taxon>Gunneridae</taxon>
        <taxon>Pentapetalae</taxon>
        <taxon>asterids</taxon>
        <taxon>lamiids</taxon>
        <taxon>Gentianales</taxon>
        <taxon>Rubiaceae</taxon>
        <taxon>Cinchonoideae</taxon>
        <taxon>Cinchoneae</taxon>
        <taxon>Cinchona</taxon>
    </lineage>
</organism>
<dbReference type="AlphaFoldDB" id="A0ABD3A0U8"/>
<reference evidence="1 2" key="1">
    <citation type="submission" date="2024-11" db="EMBL/GenBank/DDBJ databases">
        <title>A near-complete genome assembly of Cinchona calisaya.</title>
        <authorList>
            <person name="Lian D.C."/>
            <person name="Zhao X.W."/>
            <person name="Wei L."/>
        </authorList>
    </citation>
    <scope>NUCLEOTIDE SEQUENCE [LARGE SCALE GENOMIC DNA]</scope>
    <source>
        <tissue evidence="1">Nenye</tissue>
    </source>
</reference>
<gene>
    <name evidence="1" type="ORF">ACH5RR_012948</name>
</gene>
<name>A0ABD3A0U8_9GENT</name>
<sequence length="358" mass="40833">MYRILTEVRKYNLMRLDTEEHVSDVVTIGADIVHNDSEGEDFYDSDYEFRGDDDVMKYEKMYDQKKWTLVSDRQKRLIPAVHELLPDVEYRHCYFNTHQSNPPPLPDSTMAKFSGSSSVILLDEISGRQHIIYFMSLLSSYLSLQCEDLCVVEIYSLHRFTRQFGFCQYLPGEHSEELPISVLERSKVDVEIVAMDDDTNSERDAPLKKSRMGLQLVSILVHIFLSSRNWMRSPQGVSTNPAKLVLNAENLFIGVHNFNQSPDTIGDRFGSIHFIVEGATLDGPESKKRVPVMPTTGIFAQPVLHELAAPSIFNVSAIAFEQHRKATLSIGERIQQRILGTSFVRLLEYSDGLLSCFE</sequence>
<proteinExistence type="predicted"/>
<evidence type="ECO:0000313" key="1">
    <source>
        <dbReference type="EMBL" id="KAL3524576.1"/>
    </source>
</evidence>